<keyword evidence="1" id="KW-0732">Signal</keyword>
<feature type="chain" id="PRO_5004049012" description="RxLR effector candidate protein" evidence="1">
    <location>
        <begin position="18"/>
        <end position="169"/>
    </location>
</feature>
<accession>M4BNG6</accession>
<dbReference type="HOGENOM" id="CLU_1581522_0_0_1"/>
<evidence type="ECO:0008006" key="4">
    <source>
        <dbReference type="Google" id="ProtNLM"/>
    </source>
</evidence>
<organism evidence="2 3">
    <name type="scientific">Hyaloperonospora arabidopsidis (strain Emoy2)</name>
    <name type="common">Downy mildew agent</name>
    <name type="synonym">Peronospora arabidopsidis</name>
    <dbReference type="NCBI Taxonomy" id="559515"/>
    <lineage>
        <taxon>Eukaryota</taxon>
        <taxon>Sar</taxon>
        <taxon>Stramenopiles</taxon>
        <taxon>Oomycota</taxon>
        <taxon>Peronosporomycetes</taxon>
        <taxon>Peronosporales</taxon>
        <taxon>Peronosporaceae</taxon>
        <taxon>Hyaloperonospora</taxon>
    </lineage>
</organism>
<evidence type="ECO:0000313" key="3">
    <source>
        <dbReference type="Proteomes" id="UP000011713"/>
    </source>
</evidence>
<reference evidence="2" key="2">
    <citation type="submission" date="2015-06" db="UniProtKB">
        <authorList>
            <consortium name="EnsemblProtists"/>
        </authorList>
    </citation>
    <scope>IDENTIFICATION</scope>
    <source>
        <strain evidence="2">Emoy2</strain>
    </source>
</reference>
<name>M4BNG6_HYAAE</name>
<dbReference type="VEuPathDB" id="FungiDB:HpaG807954"/>
<protein>
    <recommendedName>
        <fullName evidence="4">RxLR effector candidate protein</fullName>
    </recommendedName>
</protein>
<keyword evidence="3" id="KW-1185">Reference proteome</keyword>
<evidence type="ECO:0000256" key="1">
    <source>
        <dbReference type="SAM" id="SignalP"/>
    </source>
</evidence>
<dbReference type="Proteomes" id="UP000011713">
    <property type="component" value="Unassembled WGS sequence"/>
</dbReference>
<dbReference type="AlphaFoldDB" id="M4BNG6"/>
<reference evidence="3" key="1">
    <citation type="journal article" date="2010" name="Science">
        <title>Signatures of adaptation to obligate biotrophy in the Hyaloperonospora arabidopsidis genome.</title>
        <authorList>
            <person name="Baxter L."/>
            <person name="Tripathy S."/>
            <person name="Ishaque N."/>
            <person name="Boot N."/>
            <person name="Cabral A."/>
            <person name="Kemen E."/>
            <person name="Thines M."/>
            <person name="Ah-Fong A."/>
            <person name="Anderson R."/>
            <person name="Badejoko W."/>
            <person name="Bittner-Eddy P."/>
            <person name="Boore J.L."/>
            <person name="Chibucos M.C."/>
            <person name="Coates M."/>
            <person name="Dehal P."/>
            <person name="Delehaunty K."/>
            <person name="Dong S."/>
            <person name="Downton P."/>
            <person name="Dumas B."/>
            <person name="Fabro G."/>
            <person name="Fronick C."/>
            <person name="Fuerstenberg S.I."/>
            <person name="Fulton L."/>
            <person name="Gaulin E."/>
            <person name="Govers F."/>
            <person name="Hughes L."/>
            <person name="Humphray S."/>
            <person name="Jiang R.H."/>
            <person name="Judelson H."/>
            <person name="Kamoun S."/>
            <person name="Kyung K."/>
            <person name="Meijer H."/>
            <person name="Minx P."/>
            <person name="Morris P."/>
            <person name="Nelson J."/>
            <person name="Phuntumart V."/>
            <person name="Qutob D."/>
            <person name="Rehmany A."/>
            <person name="Rougon-Cardoso A."/>
            <person name="Ryden P."/>
            <person name="Torto-Alalibo T."/>
            <person name="Studholme D."/>
            <person name="Wang Y."/>
            <person name="Win J."/>
            <person name="Wood J."/>
            <person name="Clifton S.W."/>
            <person name="Rogers J."/>
            <person name="Van den Ackerveken G."/>
            <person name="Jones J.D."/>
            <person name="McDowell J.M."/>
            <person name="Beynon J."/>
            <person name="Tyler B.M."/>
        </authorList>
    </citation>
    <scope>NUCLEOTIDE SEQUENCE [LARGE SCALE GENOMIC DNA]</scope>
    <source>
        <strain evidence="3">Emoy2</strain>
    </source>
</reference>
<evidence type="ECO:0000313" key="2">
    <source>
        <dbReference type="EnsemblProtists" id="HpaP807954"/>
    </source>
</evidence>
<dbReference type="EMBL" id="JH598455">
    <property type="status" value="NOT_ANNOTATED_CDS"/>
    <property type="molecule type" value="Genomic_DNA"/>
</dbReference>
<dbReference type="EnsemblProtists" id="HpaT807954">
    <property type="protein sequence ID" value="HpaP807954"/>
    <property type="gene ID" value="HpaG807954"/>
</dbReference>
<proteinExistence type="predicted"/>
<sequence length="169" mass="18419">MVIVVIVVARCVGVLEGVVQVMEMVRRRRMMRTQVVMRNSGRRGACAPLEVERRVAQVVAQHGLHDDDDDDDKCGRGEDKRMMQVRPQVRVQQCFSPGWRRAGPVAAELACKQDTSDACLIMASANAANAAAGSAAARTRGTVTSSVFQSWRLAAGWMHGKSLRLDGAI</sequence>
<feature type="signal peptide" evidence="1">
    <location>
        <begin position="1"/>
        <end position="17"/>
    </location>
</feature>
<dbReference type="InParanoid" id="M4BNG6"/>